<dbReference type="GO" id="GO:0008270">
    <property type="term" value="F:zinc ion binding"/>
    <property type="evidence" value="ECO:0007669"/>
    <property type="project" value="InterPro"/>
</dbReference>
<organism evidence="3 4">
    <name type="scientific">Leptomonas pyrrhocoris</name>
    <name type="common">Firebug parasite</name>
    <dbReference type="NCBI Taxonomy" id="157538"/>
    <lineage>
        <taxon>Eukaryota</taxon>
        <taxon>Discoba</taxon>
        <taxon>Euglenozoa</taxon>
        <taxon>Kinetoplastea</taxon>
        <taxon>Metakinetoplastina</taxon>
        <taxon>Trypanosomatida</taxon>
        <taxon>Trypanosomatidae</taxon>
        <taxon>Leishmaniinae</taxon>
        <taxon>Leptomonas</taxon>
    </lineage>
</organism>
<dbReference type="Gene3D" id="4.10.60.10">
    <property type="entry name" value="Zinc finger, CCHC-type"/>
    <property type="match status" value="1"/>
</dbReference>
<dbReference type="EMBL" id="LGTL01000033">
    <property type="protein sequence ID" value="KPA73730.1"/>
    <property type="molecule type" value="Genomic_DNA"/>
</dbReference>
<gene>
    <name evidence="3" type="ORF">ABB37_09640</name>
</gene>
<evidence type="ECO:0000259" key="2">
    <source>
        <dbReference type="SMART" id="SM00343"/>
    </source>
</evidence>
<dbReference type="GO" id="GO:0003676">
    <property type="term" value="F:nucleic acid binding"/>
    <property type="evidence" value="ECO:0007669"/>
    <property type="project" value="InterPro"/>
</dbReference>
<proteinExistence type="predicted"/>
<feature type="domain" description="CCHC-type" evidence="2">
    <location>
        <begin position="341"/>
        <end position="357"/>
    </location>
</feature>
<feature type="region of interest" description="Disordered" evidence="1">
    <location>
        <begin position="85"/>
        <end position="122"/>
    </location>
</feature>
<evidence type="ECO:0000313" key="3">
    <source>
        <dbReference type="EMBL" id="KPA73729.1"/>
    </source>
</evidence>
<dbReference type="VEuPathDB" id="TriTrypDB:LpyrH10_33_0480"/>
<dbReference type="OMA" id="DHFTRHC"/>
<evidence type="ECO:0000313" key="4">
    <source>
        <dbReference type="Proteomes" id="UP000037923"/>
    </source>
</evidence>
<dbReference type="AlphaFoldDB" id="A0A0M9FQA1"/>
<comment type="caution">
    <text evidence="3">The sequence shown here is derived from an EMBL/GenBank/DDBJ whole genome shotgun (WGS) entry which is preliminary data.</text>
</comment>
<dbReference type="GeneID" id="26909923"/>
<dbReference type="Proteomes" id="UP000037923">
    <property type="component" value="Unassembled WGS sequence"/>
</dbReference>
<dbReference type="EMBL" id="LGTL01000033">
    <property type="protein sequence ID" value="KPA73729.1"/>
    <property type="molecule type" value="Genomic_DNA"/>
</dbReference>
<feature type="compositionally biased region" description="Low complexity" evidence="1">
    <location>
        <begin position="281"/>
        <end position="294"/>
    </location>
</feature>
<feature type="region of interest" description="Disordered" evidence="1">
    <location>
        <begin position="199"/>
        <end position="251"/>
    </location>
</feature>
<reference evidence="3 4" key="1">
    <citation type="submission" date="2015-07" db="EMBL/GenBank/DDBJ databases">
        <title>High-quality genome of monoxenous trypanosomatid Leptomonas pyrrhocoris.</title>
        <authorList>
            <person name="Flegontov P."/>
            <person name="Butenko A."/>
            <person name="Firsov S."/>
            <person name="Vlcek C."/>
            <person name="Logacheva M.D."/>
            <person name="Field M."/>
            <person name="Filatov D."/>
            <person name="Flegontova O."/>
            <person name="Gerasimov E."/>
            <person name="Jackson A.P."/>
            <person name="Kelly S."/>
            <person name="Opperdoes F."/>
            <person name="O'Reilly A."/>
            <person name="Votypka J."/>
            <person name="Yurchenko V."/>
            <person name="Lukes J."/>
        </authorList>
    </citation>
    <scope>NUCLEOTIDE SEQUENCE [LARGE SCALE GENOMIC DNA]</scope>
    <source>
        <strain evidence="3">H10</strain>
    </source>
</reference>
<accession>A0A0M9FQA1</accession>
<dbReference type="InterPro" id="IPR001878">
    <property type="entry name" value="Znf_CCHC"/>
</dbReference>
<dbReference type="OrthoDB" id="267257at2759"/>
<evidence type="ECO:0000256" key="1">
    <source>
        <dbReference type="SAM" id="MobiDB-lite"/>
    </source>
</evidence>
<feature type="domain" description="CCHC-type" evidence="2">
    <location>
        <begin position="265"/>
        <end position="281"/>
    </location>
</feature>
<dbReference type="SMART" id="SM00343">
    <property type="entry name" value="ZnF_C2HC"/>
    <property type="match status" value="3"/>
</dbReference>
<keyword evidence="4" id="KW-1185">Reference proteome</keyword>
<name>A0A0M9FQA1_LEPPY</name>
<protein>
    <recommendedName>
        <fullName evidence="2">CCHC-type domain-containing protein</fullName>
    </recommendedName>
</protein>
<feature type="domain" description="CCHC-type" evidence="2">
    <location>
        <begin position="422"/>
        <end position="438"/>
    </location>
</feature>
<dbReference type="RefSeq" id="XP_015652169.1">
    <property type="nucleotide sequence ID" value="XM_015809233.1"/>
</dbReference>
<feature type="region of interest" description="Disordered" evidence="1">
    <location>
        <begin position="280"/>
        <end position="332"/>
    </location>
</feature>
<sequence>MPAHHHPATATTMTATTTTAPSFLVYPLPSIADETFLQLIFRSKMRRSLFFGFGRGRVAVVELADTDTAQEVEKVLKEAAAAAAAASTAQHGPSRHEDGTVASGVPQEQQRQTAEEAEEAEEADIANLDGLTLADVFAIPPSSAAEASAAAATEKPVNASTDFCHLPFLVFRGRPVHVVVSGVRVDDFYASGGIVPEKHENKEDRSSTKKKSKKVRAATAAVGGGDGGGGGRRERSAGEQPQQTSSAVVQAAATAAAAHKYPKNACQRCGSLSHFTRHCDGSGAATTATTGPATEEGDEETAATTQEKFGAAAAAKVPPTPRPSPASSSAPAAQARFPKNCCQKCGSANHFTRHCDGAGTAAPAAEDAAPRKRPHVDDAPPPLSSAGGKTREAVVVGSVAADAAVVVATQKPTVMHRASKDLCKFCGSDAHLSRHCPNKK</sequence>
<dbReference type="RefSeq" id="XP_015652168.1">
    <property type="nucleotide sequence ID" value="XM_015809232.1"/>
</dbReference>
<feature type="region of interest" description="Disordered" evidence="1">
    <location>
        <begin position="359"/>
        <end position="389"/>
    </location>
</feature>